<comment type="caution">
    <text evidence="3">The sequence shown here is derived from an EMBL/GenBank/DDBJ whole genome shotgun (WGS) entry which is preliminary data.</text>
</comment>
<proteinExistence type="predicted"/>
<evidence type="ECO:0000256" key="1">
    <source>
        <dbReference type="SAM" id="MobiDB-lite"/>
    </source>
</evidence>
<dbReference type="AlphaFoldDB" id="A0A4Q8B5Y7"/>
<keyword evidence="2" id="KW-1133">Transmembrane helix</keyword>
<evidence type="ECO:0000313" key="4">
    <source>
        <dbReference type="Proteomes" id="UP000294114"/>
    </source>
</evidence>
<reference evidence="3 4" key="1">
    <citation type="submission" date="2019-02" db="EMBL/GenBank/DDBJ databases">
        <title>Sequencing the genomes of 1000 actinobacteria strains.</title>
        <authorList>
            <person name="Klenk H.-P."/>
        </authorList>
    </citation>
    <scope>NUCLEOTIDE SEQUENCE [LARGE SCALE GENOMIC DNA]</scope>
    <source>
        <strain evidence="3 4">DSM 45612</strain>
    </source>
</reference>
<evidence type="ECO:0000313" key="3">
    <source>
        <dbReference type="EMBL" id="RZU73024.1"/>
    </source>
</evidence>
<sequence length="155" mass="15395">MSVDRDQEIGAYGGPTPAGISVAVGWAVMVGTVLLSAALFPPVDLPARALLVAVAAGAYAALVADLRAVAAVTALAMATFVGFLAHRFGELTGGGGAWTYAALIAFAAVLGAGYRQLRSMASADGEEAARYPSVARPRTNVVAPPDDAPGGPGAA</sequence>
<protein>
    <submittedName>
        <fullName evidence="3">Uncharacterized protein</fullName>
    </submittedName>
</protein>
<keyword evidence="4" id="KW-1185">Reference proteome</keyword>
<keyword evidence="2" id="KW-0472">Membrane</keyword>
<keyword evidence="2" id="KW-0812">Transmembrane</keyword>
<feature type="transmembrane region" description="Helical" evidence="2">
    <location>
        <begin position="97"/>
        <end position="114"/>
    </location>
</feature>
<organism evidence="3 4">
    <name type="scientific">Micromonospora kangleipakensis</name>
    <dbReference type="NCBI Taxonomy" id="1077942"/>
    <lineage>
        <taxon>Bacteria</taxon>
        <taxon>Bacillati</taxon>
        <taxon>Actinomycetota</taxon>
        <taxon>Actinomycetes</taxon>
        <taxon>Micromonosporales</taxon>
        <taxon>Micromonosporaceae</taxon>
        <taxon>Micromonospora</taxon>
    </lineage>
</organism>
<dbReference type="Proteomes" id="UP000294114">
    <property type="component" value="Unassembled WGS sequence"/>
</dbReference>
<evidence type="ECO:0000256" key="2">
    <source>
        <dbReference type="SAM" id="Phobius"/>
    </source>
</evidence>
<feature type="region of interest" description="Disordered" evidence="1">
    <location>
        <begin position="129"/>
        <end position="155"/>
    </location>
</feature>
<feature type="transmembrane region" description="Helical" evidence="2">
    <location>
        <begin position="20"/>
        <end position="40"/>
    </location>
</feature>
<name>A0A4Q8B5Y7_9ACTN</name>
<accession>A0A4Q8B5Y7</accession>
<feature type="transmembrane region" description="Helical" evidence="2">
    <location>
        <begin position="52"/>
        <end position="85"/>
    </location>
</feature>
<dbReference type="EMBL" id="SHLD01000001">
    <property type="protein sequence ID" value="RZU73024.1"/>
    <property type="molecule type" value="Genomic_DNA"/>
</dbReference>
<gene>
    <name evidence="3" type="ORF">EV384_1416</name>
</gene>